<keyword evidence="9 11" id="KW-0472">Membrane</keyword>
<evidence type="ECO:0000256" key="7">
    <source>
        <dbReference type="ARBA" id="ARBA00022840"/>
    </source>
</evidence>
<dbReference type="RefSeq" id="WP_070015616.1">
    <property type="nucleotide sequence ID" value="NZ_LJGW01000111.1"/>
</dbReference>
<dbReference type="PATRIC" id="fig|518642.10.peg.6812"/>
<feature type="domain" description="ABC transporter" evidence="12">
    <location>
        <begin position="330"/>
        <end position="564"/>
    </location>
</feature>
<evidence type="ECO:0000256" key="10">
    <source>
        <dbReference type="ARBA" id="ARBA00023455"/>
    </source>
</evidence>
<keyword evidence="7" id="KW-0067">ATP-binding</keyword>
<evidence type="ECO:0000256" key="1">
    <source>
        <dbReference type="ARBA" id="ARBA00004429"/>
    </source>
</evidence>
<sequence length="576" mass="61842">MIKLLTALFEQGARRRFRGLLAGLVLVGVLEGVTFVLLAPVLSTMLKGDHVRMWWWIGALALVAALYGAALAWTTHVGYRVGTNALSSIYAKLGDHLSLLPLGWFNTERTGSISRLVTKGAVNIAGAPAHLLRPVVTAVVSPLTVMLFMLVIEWRIGLALLLSAPVALGAQRISNAMITRADVAWDASAADANARVLEYARMQPVLRAFGRHIDGNELLDASLTHESAMGRRLLLRGATGFSLYLAALQGVIVVAIFLAIYLTLEGGLSASLAIALLVLTVRFVEPLVAAADLGSAARLATESLKRINAVLDSPVMPEPSVPRRAKNSEVVLDDVSFGYDEDAPVLRGVSFRAPAGGVTAIVGPSGSGKSTVLRLISRFYDADDGAVLIGGEDVRNLGTGEVMRNVAMVFQDVYLFEGSILDNIRIGRRDASDEDVMEAARTARVDEIAERLPDGWETQVGEGGTALSGGERQRLSVARALLKNAPVLLLDEATAALDPENEAAVHEAIRHLAHQRTVIVIAHRINTVVAADRIVVLDRGAVEDTGTHTELLERGGRYAEFWSQRQQAAGWRLVHD</sequence>
<dbReference type="Gene3D" id="1.20.1560.10">
    <property type="entry name" value="ABC transporter type 1, transmembrane domain"/>
    <property type="match status" value="1"/>
</dbReference>
<dbReference type="GO" id="GO:0005886">
    <property type="term" value="C:plasma membrane"/>
    <property type="evidence" value="ECO:0007669"/>
    <property type="project" value="UniProtKB-SubCell"/>
</dbReference>
<dbReference type="InterPro" id="IPR027417">
    <property type="entry name" value="P-loop_NTPase"/>
</dbReference>
<dbReference type="Gene3D" id="3.40.50.300">
    <property type="entry name" value="P-loop containing nucleotide triphosphate hydrolases"/>
    <property type="match status" value="1"/>
</dbReference>
<comment type="similarity">
    <text evidence="10">Belongs to the ABC transporter superfamily. Siderophore-Fe(3+) uptake transporter (SIUT) (TC 3.A.1.21) family.</text>
</comment>
<gene>
    <name evidence="14" type="ORF">AN218_06255</name>
</gene>
<dbReference type="Pfam" id="PF00664">
    <property type="entry name" value="ABC_membrane"/>
    <property type="match status" value="1"/>
</dbReference>
<dbReference type="InterPro" id="IPR003439">
    <property type="entry name" value="ABC_transporter-like_ATP-bd"/>
</dbReference>
<dbReference type="InterPro" id="IPR011527">
    <property type="entry name" value="ABC1_TM_dom"/>
</dbReference>
<dbReference type="GO" id="GO:0005524">
    <property type="term" value="F:ATP binding"/>
    <property type="evidence" value="ECO:0007669"/>
    <property type="project" value="UniProtKB-KW"/>
</dbReference>
<evidence type="ECO:0000256" key="3">
    <source>
        <dbReference type="ARBA" id="ARBA00022475"/>
    </source>
</evidence>
<dbReference type="SMART" id="SM00382">
    <property type="entry name" value="AAA"/>
    <property type="match status" value="1"/>
</dbReference>
<keyword evidence="2" id="KW-0813">Transport</keyword>
<evidence type="ECO:0000256" key="9">
    <source>
        <dbReference type="ARBA" id="ARBA00023136"/>
    </source>
</evidence>
<feature type="domain" description="ABC transmembrane type-1" evidence="13">
    <location>
        <begin position="19"/>
        <end position="299"/>
    </location>
</feature>
<dbReference type="InterPro" id="IPR039421">
    <property type="entry name" value="Type_1_exporter"/>
</dbReference>
<dbReference type="GO" id="GO:0016887">
    <property type="term" value="F:ATP hydrolysis activity"/>
    <property type="evidence" value="ECO:0007669"/>
    <property type="project" value="InterPro"/>
</dbReference>
<feature type="transmembrane region" description="Helical" evidence="11">
    <location>
        <begin position="20"/>
        <end position="42"/>
    </location>
</feature>
<keyword evidence="4" id="KW-0997">Cell inner membrane</keyword>
<feature type="transmembrane region" description="Helical" evidence="11">
    <location>
        <begin position="241"/>
        <end position="262"/>
    </location>
</feature>
<comment type="subcellular location">
    <subcellularLocation>
        <location evidence="1">Cell inner membrane</location>
        <topology evidence="1">Multi-pass membrane protein</topology>
    </subcellularLocation>
</comment>
<dbReference type="PANTHER" id="PTHR24221:SF654">
    <property type="entry name" value="ATP-BINDING CASSETTE SUB-FAMILY B MEMBER 6"/>
    <property type="match status" value="1"/>
</dbReference>
<evidence type="ECO:0000256" key="2">
    <source>
        <dbReference type="ARBA" id="ARBA00022448"/>
    </source>
</evidence>
<keyword evidence="5 11" id="KW-0812">Transmembrane</keyword>
<comment type="caution">
    <text evidence="14">The sequence shown here is derived from an EMBL/GenBank/DDBJ whole genome shotgun (WGS) entry which is preliminary data.</text>
</comment>
<proteinExistence type="inferred from homology"/>
<accession>A0A1E7L9E4</accession>
<dbReference type="PROSITE" id="PS00211">
    <property type="entry name" value="ABC_TRANSPORTER_1"/>
    <property type="match status" value="1"/>
</dbReference>
<evidence type="ECO:0000313" key="15">
    <source>
        <dbReference type="Proteomes" id="UP000176005"/>
    </source>
</evidence>
<evidence type="ECO:0000259" key="12">
    <source>
        <dbReference type="PROSITE" id="PS50893"/>
    </source>
</evidence>
<dbReference type="PROSITE" id="PS50929">
    <property type="entry name" value="ABC_TM1F"/>
    <property type="match status" value="1"/>
</dbReference>
<dbReference type="InterPro" id="IPR003593">
    <property type="entry name" value="AAA+_ATPase"/>
</dbReference>
<evidence type="ECO:0000256" key="5">
    <source>
        <dbReference type="ARBA" id="ARBA00022692"/>
    </source>
</evidence>
<evidence type="ECO:0000256" key="11">
    <source>
        <dbReference type="SAM" id="Phobius"/>
    </source>
</evidence>
<dbReference type="SUPFAM" id="SSF90123">
    <property type="entry name" value="ABC transporter transmembrane region"/>
    <property type="match status" value="1"/>
</dbReference>
<dbReference type="GO" id="GO:0140359">
    <property type="term" value="F:ABC-type transporter activity"/>
    <property type="evidence" value="ECO:0007669"/>
    <property type="project" value="InterPro"/>
</dbReference>
<dbReference type="Pfam" id="PF00005">
    <property type="entry name" value="ABC_tran"/>
    <property type="match status" value="1"/>
</dbReference>
<name>A0A1E7L9E4_9ACTN</name>
<dbReference type="GO" id="GO:0034040">
    <property type="term" value="F:ATPase-coupled lipid transmembrane transporter activity"/>
    <property type="evidence" value="ECO:0007669"/>
    <property type="project" value="TreeGrafter"/>
</dbReference>
<dbReference type="EMBL" id="LJGW01000111">
    <property type="protein sequence ID" value="OEV12816.1"/>
    <property type="molecule type" value="Genomic_DNA"/>
</dbReference>
<keyword evidence="3" id="KW-1003">Cell membrane</keyword>
<evidence type="ECO:0000256" key="4">
    <source>
        <dbReference type="ARBA" id="ARBA00022519"/>
    </source>
</evidence>
<evidence type="ECO:0000256" key="6">
    <source>
        <dbReference type="ARBA" id="ARBA00022741"/>
    </source>
</evidence>
<dbReference type="InterPro" id="IPR036640">
    <property type="entry name" value="ABC1_TM_sf"/>
</dbReference>
<dbReference type="SUPFAM" id="SSF52540">
    <property type="entry name" value="P-loop containing nucleoside triphosphate hydrolases"/>
    <property type="match status" value="1"/>
</dbReference>
<dbReference type="AlphaFoldDB" id="A0A1E7L9E4"/>
<dbReference type="PROSITE" id="PS50893">
    <property type="entry name" value="ABC_TRANSPORTER_2"/>
    <property type="match status" value="1"/>
</dbReference>
<dbReference type="Proteomes" id="UP000176005">
    <property type="component" value="Unassembled WGS sequence"/>
</dbReference>
<evidence type="ECO:0000313" key="14">
    <source>
        <dbReference type="EMBL" id="OEV12816.1"/>
    </source>
</evidence>
<dbReference type="InterPro" id="IPR017871">
    <property type="entry name" value="ABC_transporter-like_CS"/>
</dbReference>
<dbReference type="FunFam" id="3.40.50.300:FF:000221">
    <property type="entry name" value="Multidrug ABC transporter ATP-binding protein"/>
    <property type="match status" value="1"/>
</dbReference>
<evidence type="ECO:0000259" key="13">
    <source>
        <dbReference type="PROSITE" id="PS50929"/>
    </source>
</evidence>
<reference evidence="14 15" key="1">
    <citation type="journal article" date="2016" name="Front. Microbiol.">
        <title>Comparative Genomics Analysis of Streptomyces Species Reveals Their Adaptation to the Marine Environment and Their Diversity at the Genomic Level.</title>
        <authorList>
            <person name="Tian X."/>
            <person name="Zhang Z."/>
            <person name="Yang T."/>
            <person name="Chen M."/>
            <person name="Li J."/>
            <person name="Chen F."/>
            <person name="Yang J."/>
            <person name="Li W."/>
            <person name="Zhang B."/>
            <person name="Zhang Z."/>
            <person name="Wu J."/>
            <person name="Zhang C."/>
            <person name="Long L."/>
            <person name="Xiao J."/>
        </authorList>
    </citation>
    <scope>NUCLEOTIDE SEQUENCE [LARGE SCALE GENOMIC DNA]</scope>
    <source>
        <strain evidence="14 15">SCSIO 10429</strain>
    </source>
</reference>
<keyword evidence="6" id="KW-0547">Nucleotide-binding</keyword>
<protein>
    <recommendedName>
        <fullName evidence="16">ABC transporter</fullName>
    </recommendedName>
</protein>
<evidence type="ECO:0008006" key="16">
    <source>
        <dbReference type="Google" id="ProtNLM"/>
    </source>
</evidence>
<dbReference type="PANTHER" id="PTHR24221">
    <property type="entry name" value="ATP-BINDING CASSETTE SUB-FAMILY B"/>
    <property type="match status" value="1"/>
</dbReference>
<feature type="transmembrane region" description="Helical" evidence="11">
    <location>
        <begin position="54"/>
        <end position="73"/>
    </location>
</feature>
<keyword evidence="15" id="KW-1185">Reference proteome</keyword>
<organism evidence="14 15">
    <name type="scientific">Streptomyces nanshensis</name>
    <dbReference type="NCBI Taxonomy" id="518642"/>
    <lineage>
        <taxon>Bacteria</taxon>
        <taxon>Bacillati</taxon>
        <taxon>Actinomycetota</taxon>
        <taxon>Actinomycetes</taxon>
        <taxon>Kitasatosporales</taxon>
        <taxon>Streptomycetaceae</taxon>
        <taxon>Streptomyces</taxon>
    </lineage>
</organism>
<keyword evidence="8 11" id="KW-1133">Transmembrane helix</keyword>
<evidence type="ECO:0000256" key="8">
    <source>
        <dbReference type="ARBA" id="ARBA00022989"/>
    </source>
</evidence>